<feature type="compositionally biased region" description="Low complexity" evidence="1">
    <location>
        <begin position="7"/>
        <end position="18"/>
    </location>
</feature>
<sequence length="211" mass="22883">MPRKTVAPPRSRQRAASAKTATPDLPLFALARQVRSWADTLLSVTGSAADIGLSLAQARVKDPKRKQAVAKAGTQLRRWREAAGLTARELSEAVGLGDAKLLEEAEGGVATLPFEIVLRLAGVLGRNDPIPVAMSLTRQYNPELWKTLESLGVGKLAVQGARERELANIYRGNDAARKPDDEDFAEVLSFTRRAFEMAVGFRGAAGNRRPR</sequence>
<dbReference type="CDD" id="cd00093">
    <property type="entry name" value="HTH_XRE"/>
    <property type="match status" value="1"/>
</dbReference>
<proteinExistence type="predicted"/>
<dbReference type="Pfam" id="PF13560">
    <property type="entry name" value="HTH_31"/>
    <property type="match status" value="1"/>
</dbReference>
<dbReference type="InterPro" id="IPR010982">
    <property type="entry name" value="Lambda_DNA-bd_dom_sf"/>
</dbReference>
<name>A0ABZ0J1N5_9BURK</name>
<dbReference type="Proteomes" id="UP001303211">
    <property type="component" value="Chromosome"/>
</dbReference>
<evidence type="ECO:0000313" key="3">
    <source>
        <dbReference type="Proteomes" id="UP001303211"/>
    </source>
</evidence>
<dbReference type="RefSeq" id="WP_317701015.1">
    <property type="nucleotide sequence ID" value="NZ_CP136921.1"/>
</dbReference>
<feature type="region of interest" description="Disordered" evidence="1">
    <location>
        <begin position="1"/>
        <end position="20"/>
    </location>
</feature>
<keyword evidence="3" id="KW-1185">Reference proteome</keyword>
<protein>
    <submittedName>
        <fullName evidence="2">Helix-turn-helix transcriptional regulator</fullName>
    </submittedName>
</protein>
<evidence type="ECO:0000256" key="1">
    <source>
        <dbReference type="SAM" id="MobiDB-lite"/>
    </source>
</evidence>
<dbReference type="InterPro" id="IPR001387">
    <property type="entry name" value="Cro/C1-type_HTH"/>
</dbReference>
<organism evidence="2 3">
    <name type="scientific">Diaphorobacter limosus</name>
    <dbReference type="NCBI Taxonomy" id="3036128"/>
    <lineage>
        <taxon>Bacteria</taxon>
        <taxon>Pseudomonadati</taxon>
        <taxon>Pseudomonadota</taxon>
        <taxon>Betaproteobacteria</taxon>
        <taxon>Burkholderiales</taxon>
        <taxon>Comamonadaceae</taxon>
        <taxon>Diaphorobacter</taxon>
    </lineage>
</organism>
<dbReference type="Gene3D" id="1.10.260.40">
    <property type="entry name" value="lambda repressor-like DNA-binding domains"/>
    <property type="match status" value="1"/>
</dbReference>
<gene>
    <name evidence="2" type="ORF">P4826_14115</name>
</gene>
<accession>A0ABZ0J1N5</accession>
<dbReference type="EMBL" id="CP136921">
    <property type="protein sequence ID" value="WOO31536.1"/>
    <property type="molecule type" value="Genomic_DNA"/>
</dbReference>
<reference evidence="2 3" key="1">
    <citation type="submission" date="2023-03" db="EMBL/GenBank/DDBJ databases">
        <title>Diaphorobacter basophil sp. nov., isolated from a sewage-treatment plant.</title>
        <authorList>
            <person name="Yang K."/>
        </authorList>
    </citation>
    <scope>NUCLEOTIDE SEQUENCE [LARGE SCALE GENOMIC DNA]</scope>
    <source>
        <strain evidence="2 3">Y-1</strain>
    </source>
</reference>
<dbReference type="SUPFAM" id="SSF47413">
    <property type="entry name" value="lambda repressor-like DNA-binding domains"/>
    <property type="match status" value="1"/>
</dbReference>
<evidence type="ECO:0000313" key="2">
    <source>
        <dbReference type="EMBL" id="WOO31536.1"/>
    </source>
</evidence>